<sequence length="473" mass="48086">MGTGTVGNGGNITIDSGSFSLRDRAQLQTSTYGLGNAGNVTVRALDAVTLADANIFSTVEVGGIGKGGNIDINAATLSLIDSAQLQTATRGASATAPAGRGDAGNVNVNVTGIVDIAGEKNGFPSQIRSLVSTETVGNGGNITIDSGSFSLSDGALLTASTFGQGNAGTIKVNAAEEATISGKSSNFNNGLFVNSQSPTGTAGDIIVISPRVTLDNNGTLNAQSASGNGGNINLQTDLLLLRRGAQISTTAGTAQAGGNGGNINIDAPSGFIVAVPSENSDITANAFTGTGGRVDIRANGIYGIEFRESPTPLSDITASSEFGTQGTVELNTPGIDPNSGLVELPTVPVDTQVAQGCYSPGYAQNRFVITGRGGLPANPKDILTPDATQIDWVPFKLSNNNRSLPPVTNKPTTKPTTSTPQRIVEATGAVLNAKGQIVLTANSSNATSHTSRHNPIQCQSNSQLTIRNLQFKS</sequence>
<accession>A0ABS8ID50</accession>
<dbReference type="SUPFAM" id="SSF51126">
    <property type="entry name" value="Pectin lyase-like"/>
    <property type="match status" value="2"/>
</dbReference>
<comment type="caution">
    <text evidence="1">The sequence shown here is derived from an EMBL/GenBank/DDBJ whole genome shotgun (WGS) entry which is preliminary data.</text>
</comment>
<organism evidence="1 2">
    <name type="scientific">Nostoc favosum CHAB5714</name>
    <dbReference type="NCBI Taxonomy" id="2780399"/>
    <lineage>
        <taxon>Bacteria</taxon>
        <taxon>Bacillati</taxon>
        <taxon>Cyanobacteriota</taxon>
        <taxon>Cyanophyceae</taxon>
        <taxon>Nostocales</taxon>
        <taxon>Nostocaceae</taxon>
        <taxon>Nostoc</taxon>
        <taxon>Nostoc favosum</taxon>
    </lineage>
</organism>
<dbReference type="Gene3D" id="2.160.20.10">
    <property type="entry name" value="Single-stranded right-handed beta-helix, Pectin lyase-like"/>
    <property type="match status" value="1"/>
</dbReference>
<dbReference type="Proteomes" id="UP001199525">
    <property type="component" value="Unassembled WGS sequence"/>
</dbReference>
<dbReference type="InterPro" id="IPR012334">
    <property type="entry name" value="Pectin_lyas_fold"/>
</dbReference>
<evidence type="ECO:0000313" key="1">
    <source>
        <dbReference type="EMBL" id="MCC5602142.1"/>
    </source>
</evidence>
<dbReference type="InterPro" id="IPR011050">
    <property type="entry name" value="Pectin_lyase_fold/virulence"/>
</dbReference>
<protein>
    <submittedName>
        <fullName evidence="1">S-layer family protein</fullName>
    </submittedName>
</protein>
<keyword evidence="2" id="KW-1185">Reference proteome</keyword>
<gene>
    <name evidence="1" type="ORF">LC586_23815</name>
</gene>
<reference evidence="1 2" key="1">
    <citation type="journal article" date="2021" name="Microorganisms">
        <title>Genome Evolution of Filamentous Cyanobacterium Nostoc Species: From Facultative Symbiosis to Free Living.</title>
        <authorList>
            <person name="Huo D."/>
            <person name="Li H."/>
            <person name="Cai F."/>
            <person name="Guo X."/>
            <person name="Qiao Z."/>
            <person name="Wang W."/>
            <person name="Yu G."/>
            <person name="Li R."/>
        </authorList>
    </citation>
    <scope>NUCLEOTIDE SEQUENCE [LARGE SCALE GENOMIC DNA]</scope>
    <source>
        <strain evidence="1 2">CHAB 5714</strain>
    </source>
</reference>
<dbReference type="EMBL" id="JAIVFQ010000044">
    <property type="protein sequence ID" value="MCC5602142.1"/>
    <property type="molecule type" value="Genomic_DNA"/>
</dbReference>
<proteinExistence type="predicted"/>
<name>A0ABS8ID50_9NOSO</name>
<evidence type="ECO:0000313" key="2">
    <source>
        <dbReference type="Proteomes" id="UP001199525"/>
    </source>
</evidence>